<comment type="caution">
    <text evidence="1">The sequence shown here is derived from an EMBL/GenBank/DDBJ whole genome shotgun (WGS) entry which is preliminary data.</text>
</comment>
<reference evidence="1" key="1">
    <citation type="submission" date="2023-04" db="EMBL/GenBank/DDBJ databases">
        <title>Draft Genome sequencing of Naganishia species isolated from polar environments using Oxford Nanopore Technology.</title>
        <authorList>
            <person name="Leo P."/>
            <person name="Venkateswaran K."/>
        </authorList>
    </citation>
    <scope>NUCLEOTIDE SEQUENCE</scope>
    <source>
        <strain evidence="1">DBVPG 5303</strain>
    </source>
</reference>
<evidence type="ECO:0000313" key="2">
    <source>
        <dbReference type="Proteomes" id="UP001234202"/>
    </source>
</evidence>
<protein>
    <submittedName>
        <fullName evidence="1">Uncharacterized protein</fullName>
    </submittedName>
</protein>
<dbReference type="Proteomes" id="UP001234202">
    <property type="component" value="Unassembled WGS sequence"/>
</dbReference>
<sequence>MYGSLAHALQHLATTAMSFPEQAVPTAVQQPTTPAEPSAQPSAQLSAAASDTPVQTQREAPTWQTTSSQTPQPLPTLDEPQSLDIAIDTSANSVSRSPAPPAAAPVPASTSTPSAAVAPVSSIPHVASSTTAHILAPQSQYLPTSAFDAATQLEASTQRKRGRPRKYFDEESKRAADQERRRKKRRSDGAGDDSSDDDGGADSEANGASGTGKKDERRPYLHYQMDFGKYDNTKPGALSARDVVVNWLADGTNFKDWLSWSMDKKNEVAQTLRKELKEHGMLDRDTVSIKQQITFLMRGCEEAKKFEKEKMDQPLTTFNSTKVSYLTNRGIPPGQAFIEHTWPFYPKLKDAVADVSVPMPVTRPPRPPRTIPPPPSHQPRHAQLSSGFGGPSSTNLDSSMDYSALDGNLDPALGGSLSGEPLQAEVLAVTSWANHLLGEESRRRQTSSSITKFTLPDMDDEEMVKVLREKEKWELEKMQIRQKLELEKEQMKIKDKNNERETHVQSILVFRDLLKDGLTKNQAGRIVWRDQWPAIKASMDADDD</sequence>
<organism evidence="1 2">
    <name type="scientific">Naganishia onofrii</name>
    <dbReference type="NCBI Taxonomy" id="1851511"/>
    <lineage>
        <taxon>Eukaryota</taxon>
        <taxon>Fungi</taxon>
        <taxon>Dikarya</taxon>
        <taxon>Basidiomycota</taxon>
        <taxon>Agaricomycotina</taxon>
        <taxon>Tremellomycetes</taxon>
        <taxon>Filobasidiales</taxon>
        <taxon>Filobasidiaceae</taxon>
        <taxon>Naganishia</taxon>
    </lineage>
</organism>
<evidence type="ECO:0000313" key="1">
    <source>
        <dbReference type="EMBL" id="KAJ9127758.1"/>
    </source>
</evidence>
<keyword evidence="2" id="KW-1185">Reference proteome</keyword>
<accession>A0ACC2XVU4</accession>
<dbReference type="EMBL" id="JASBWV010000001">
    <property type="protein sequence ID" value="KAJ9127758.1"/>
    <property type="molecule type" value="Genomic_DNA"/>
</dbReference>
<gene>
    <name evidence="1" type="ORF">QFC24_000041</name>
</gene>
<proteinExistence type="predicted"/>
<name>A0ACC2XVU4_9TREE</name>